<dbReference type="Proteomes" id="UP001186974">
    <property type="component" value="Unassembled WGS sequence"/>
</dbReference>
<evidence type="ECO:0000313" key="1">
    <source>
        <dbReference type="EMBL" id="KAK3078707.1"/>
    </source>
</evidence>
<feature type="non-terminal residue" evidence="1">
    <location>
        <position position="1"/>
    </location>
</feature>
<name>A0ACC3DPP9_9PEZI</name>
<comment type="caution">
    <text evidence="1">The sequence shown here is derived from an EMBL/GenBank/DDBJ whole genome shotgun (WGS) entry which is preliminary data.</text>
</comment>
<organism evidence="1 2">
    <name type="scientific">Coniosporium uncinatum</name>
    <dbReference type="NCBI Taxonomy" id="93489"/>
    <lineage>
        <taxon>Eukaryota</taxon>
        <taxon>Fungi</taxon>
        <taxon>Dikarya</taxon>
        <taxon>Ascomycota</taxon>
        <taxon>Pezizomycotina</taxon>
        <taxon>Dothideomycetes</taxon>
        <taxon>Dothideomycetes incertae sedis</taxon>
        <taxon>Coniosporium</taxon>
    </lineage>
</organism>
<protein>
    <submittedName>
        <fullName evidence="1">Uncharacterized protein</fullName>
    </submittedName>
</protein>
<proteinExistence type="predicted"/>
<accession>A0ACC3DPP9</accession>
<evidence type="ECO:0000313" key="2">
    <source>
        <dbReference type="Proteomes" id="UP001186974"/>
    </source>
</evidence>
<keyword evidence="2" id="KW-1185">Reference proteome</keyword>
<gene>
    <name evidence="1" type="ORF">LTS18_006828</name>
</gene>
<reference evidence="1" key="1">
    <citation type="submission" date="2024-09" db="EMBL/GenBank/DDBJ databases">
        <title>Black Yeasts Isolated from many extreme environments.</title>
        <authorList>
            <person name="Coleine C."/>
            <person name="Stajich J.E."/>
            <person name="Selbmann L."/>
        </authorList>
    </citation>
    <scope>NUCLEOTIDE SEQUENCE</scope>
    <source>
        <strain evidence="1">CCFEE 5737</strain>
    </source>
</reference>
<dbReference type="EMBL" id="JAWDJW010001675">
    <property type="protein sequence ID" value="KAK3078707.1"/>
    <property type="molecule type" value="Genomic_DNA"/>
</dbReference>
<sequence>TSGKLDVAVTAQERFQAWFDGSGGMTSLEAGNITLGGGVVADLVVMGVTLGNGTKFGGSVGGNNGTVVGE</sequence>